<dbReference type="Proteomes" id="UP000183104">
    <property type="component" value="Unassembled WGS sequence"/>
</dbReference>
<dbReference type="Pfam" id="PF07813">
    <property type="entry name" value="LTXXQ"/>
    <property type="match status" value="1"/>
</dbReference>
<feature type="compositionally biased region" description="Basic and acidic residues" evidence="1">
    <location>
        <begin position="124"/>
        <end position="135"/>
    </location>
</feature>
<dbReference type="STRING" id="381306.AN478_11025"/>
<protein>
    <submittedName>
        <fullName evidence="3">Protein refolding chaperone Spy/CpxP family</fullName>
    </submittedName>
</protein>
<keyword evidence="4" id="KW-1185">Reference proteome</keyword>
<sequence length="175" mass="19434">MNAKLGNALTVLGTAAALTLSGPVLANEHGGHGKMGGGHGMMMDGGGKGMMPGDKMMKVMHALDLDEEQVQEMTDIHKKLAEHMAGTKVEMQQLRWQMGQEMRKDEPSPEEVGRIHDQISAKKKSMLQEKVRTRNEMMGILSEEQREKLKQMKQRMHKKHMGGGGKHGSKHKDKN</sequence>
<name>A0A0P9EBK6_9GAMM</name>
<dbReference type="EMBL" id="FMUN01000002">
    <property type="protein sequence ID" value="SCX95562.1"/>
    <property type="molecule type" value="Genomic_DNA"/>
</dbReference>
<feature type="compositionally biased region" description="Basic residues" evidence="1">
    <location>
        <begin position="151"/>
        <end position="175"/>
    </location>
</feature>
<organism evidence="3 4">
    <name type="scientific">Thiohalorhabdus denitrificans</name>
    <dbReference type="NCBI Taxonomy" id="381306"/>
    <lineage>
        <taxon>Bacteria</taxon>
        <taxon>Pseudomonadati</taxon>
        <taxon>Pseudomonadota</taxon>
        <taxon>Gammaproteobacteria</taxon>
        <taxon>Thiohalorhabdales</taxon>
        <taxon>Thiohalorhabdaceae</taxon>
        <taxon>Thiohalorhabdus</taxon>
    </lineage>
</organism>
<dbReference type="AlphaFoldDB" id="A0A0P9EBK6"/>
<evidence type="ECO:0000313" key="3">
    <source>
        <dbReference type="EMBL" id="SCX95562.1"/>
    </source>
</evidence>
<dbReference type="GO" id="GO:0042597">
    <property type="term" value="C:periplasmic space"/>
    <property type="evidence" value="ECO:0007669"/>
    <property type="project" value="InterPro"/>
</dbReference>
<keyword evidence="2" id="KW-0732">Signal</keyword>
<feature type="signal peptide" evidence="2">
    <location>
        <begin position="1"/>
        <end position="26"/>
    </location>
</feature>
<dbReference type="RefSeq" id="WP_054966652.1">
    <property type="nucleotide sequence ID" value="NZ_FMUN01000002.1"/>
</dbReference>
<accession>A0A0P9EBK6</accession>
<gene>
    <name evidence="3" type="ORF">SAMN05661077_0828</name>
</gene>
<evidence type="ECO:0000313" key="4">
    <source>
        <dbReference type="Proteomes" id="UP000183104"/>
    </source>
</evidence>
<feature type="chain" id="PRO_5010433435" evidence="2">
    <location>
        <begin position="27"/>
        <end position="175"/>
    </location>
</feature>
<proteinExistence type="predicted"/>
<dbReference type="InterPro" id="IPR012899">
    <property type="entry name" value="LTXXQ"/>
</dbReference>
<dbReference type="Gene3D" id="1.20.120.1490">
    <property type="match status" value="1"/>
</dbReference>
<reference evidence="4" key="1">
    <citation type="submission" date="2016-10" db="EMBL/GenBank/DDBJ databases">
        <authorList>
            <person name="Varghese N."/>
        </authorList>
    </citation>
    <scope>NUCLEOTIDE SEQUENCE [LARGE SCALE GENOMIC DNA]</scope>
    <source>
        <strain evidence="4">HL 19</strain>
    </source>
</reference>
<feature type="region of interest" description="Disordered" evidence="1">
    <location>
        <begin position="124"/>
        <end position="175"/>
    </location>
</feature>
<evidence type="ECO:0000256" key="1">
    <source>
        <dbReference type="SAM" id="MobiDB-lite"/>
    </source>
</evidence>
<evidence type="ECO:0000256" key="2">
    <source>
        <dbReference type="SAM" id="SignalP"/>
    </source>
</evidence>